<organism evidence="1 2">
    <name type="scientific">Flaviflagellibacter deserti</name>
    <dbReference type="NCBI Taxonomy" id="2267266"/>
    <lineage>
        <taxon>Bacteria</taxon>
        <taxon>Pseudomonadati</taxon>
        <taxon>Pseudomonadota</taxon>
        <taxon>Alphaproteobacteria</taxon>
        <taxon>Hyphomicrobiales</taxon>
        <taxon>Flaviflagellibacter</taxon>
    </lineage>
</organism>
<protein>
    <submittedName>
        <fullName evidence="1">Uncharacterized protein</fullName>
    </submittedName>
</protein>
<comment type="caution">
    <text evidence="1">The sequence shown here is derived from an EMBL/GenBank/DDBJ whole genome shotgun (WGS) entry which is preliminary data.</text>
</comment>
<keyword evidence="2" id="KW-1185">Reference proteome</keyword>
<sequence length="138" mass="14781">MAKANVNDRDSIELIYDQSVFEHDAARNARGESAVVHGLNILSAPDGNGTIEIARASRHIAERDPEGDSVFIAAYRARATTADDANAYAGSISPSSEAVNDNGDYGRFINEVLETVRNTKFKPAIGVGDDRIKGFRGG</sequence>
<dbReference type="RefSeq" id="WP_114956094.1">
    <property type="nucleotide sequence ID" value="NZ_JBHSJF010000006.1"/>
</dbReference>
<accession>A0ABV9Z4F7</accession>
<dbReference type="Proteomes" id="UP001595796">
    <property type="component" value="Unassembled WGS sequence"/>
</dbReference>
<reference evidence="2" key="1">
    <citation type="journal article" date="2019" name="Int. J. Syst. Evol. Microbiol.">
        <title>The Global Catalogue of Microorganisms (GCM) 10K type strain sequencing project: providing services to taxonomists for standard genome sequencing and annotation.</title>
        <authorList>
            <consortium name="The Broad Institute Genomics Platform"/>
            <consortium name="The Broad Institute Genome Sequencing Center for Infectious Disease"/>
            <person name="Wu L."/>
            <person name="Ma J."/>
        </authorList>
    </citation>
    <scope>NUCLEOTIDE SEQUENCE [LARGE SCALE GENOMIC DNA]</scope>
    <source>
        <strain evidence="2">CGMCC 1.16444</strain>
    </source>
</reference>
<proteinExistence type="predicted"/>
<gene>
    <name evidence="1" type="ORF">ACFPFW_11905</name>
</gene>
<evidence type="ECO:0000313" key="1">
    <source>
        <dbReference type="EMBL" id="MFC5068713.1"/>
    </source>
</evidence>
<evidence type="ECO:0000313" key="2">
    <source>
        <dbReference type="Proteomes" id="UP001595796"/>
    </source>
</evidence>
<dbReference type="EMBL" id="JBHSJF010000006">
    <property type="protein sequence ID" value="MFC5068713.1"/>
    <property type="molecule type" value="Genomic_DNA"/>
</dbReference>
<name>A0ABV9Z4F7_9HYPH</name>